<comment type="catalytic activity">
    <reaction evidence="1 7">
        <text>[protein]-peptidylproline (omega=180) = [protein]-peptidylproline (omega=0)</text>
        <dbReference type="Rhea" id="RHEA:16237"/>
        <dbReference type="Rhea" id="RHEA-COMP:10747"/>
        <dbReference type="Rhea" id="RHEA-COMP:10748"/>
        <dbReference type="ChEBI" id="CHEBI:83833"/>
        <dbReference type="ChEBI" id="CHEBI:83834"/>
        <dbReference type="EC" id="5.2.1.8"/>
    </reaction>
</comment>
<evidence type="ECO:0000256" key="2">
    <source>
        <dbReference type="ARBA" id="ARBA00006577"/>
    </source>
</evidence>
<evidence type="ECO:0000256" key="6">
    <source>
        <dbReference type="ARBA" id="ARBA00023235"/>
    </source>
</evidence>
<dbReference type="OrthoDB" id="1902587at2759"/>
<dbReference type="GO" id="GO:0005783">
    <property type="term" value="C:endoplasmic reticulum"/>
    <property type="evidence" value="ECO:0007669"/>
    <property type="project" value="TreeGrafter"/>
</dbReference>
<dbReference type="InterPro" id="IPR046357">
    <property type="entry name" value="PPIase_dom_sf"/>
</dbReference>
<dbReference type="AlphaFoldDB" id="A0A813H201"/>
<dbReference type="InterPro" id="IPR001179">
    <property type="entry name" value="PPIase_FKBP_dom"/>
</dbReference>
<dbReference type="Gene3D" id="3.10.50.40">
    <property type="match status" value="1"/>
</dbReference>
<dbReference type="Proteomes" id="UP000654075">
    <property type="component" value="Unassembled WGS sequence"/>
</dbReference>
<dbReference type="Pfam" id="PF01346">
    <property type="entry name" value="FKBP_N"/>
    <property type="match status" value="1"/>
</dbReference>
<name>A0A813H201_POLGL</name>
<evidence type="ECO:0000313" key="12">
    <source>
        <dbReference type="Proteomes" id="UP000654075"/>
    </source>
</evidence>
<keyword evidence="6 7" id="KW-0413">Isomerase</keyword>
<dbReference type="EC" id="5.2.1.8" evidence="3 7"/>
<dbReference type="GO" id="GO:0003755">
    <property type="term" value="F:peptidyl-prolyl cis-trans isomerase activity"/>
    <property type="evidence" value="ECO:0007669"/>
    <property type="project" value="UniProtKB-KW"/>
</dbReference>
<evidence type="ECO:0000256" key="1">
    <source>
        <dbReference type="ARBA" id="ARBA00000971"/>
    </source>
</evidence>
<dbReference type="SUPFAM" id="SSF54534">
    <property type="entry name" value="FKBP-like"/>
    <property type="match status" value="1"/>
</dbReference>
<comment type="caution">
    <text evidence="11">The sequence shown here is derived from an EMBL/GenBank/DDBJ whole genome shotgun (WGS) entry which is preliminary data.</text>
</comment>
<evidence type="ECO:0000313" key="11">
    <source>
        <dbReference type="EMBL" id="CAE8631703.1"/>
    </source>
</evidence>
<proteinExistence type="inferred from homology"/>
<keyword evidence="5 7" id="KW-0697">Rotamase</keyword>
<dbReference type="EMBL" id="CAJNNV010030185">
    <property type="protein sequence ID" value="CAE8631703.1"/>
    <property type="molecule type" value="Genomic_DNA"/>
</dbReference>
<evidence type="ECO:0000256" key="4">
    <source>
        <dbReference type="ARBA" id="ARBA00022729"/>
    </source>
</evidence>
<comment type="similarity">
    <text evidence="2">Belongs to the FKBP-type PPIase family.</text>
</comment>
<evidence type="ECO:0000256" key="3">
    <source>
        <dbReference type="ARBA" id="ARBA00013194"/>
    </source>
</evidence>
<feature type="domain" description="PPIase FKBP-type" evidence="10">
    <location>
        <begin position="62"/>
        <end position="148"/>
    </location>
</feature>
<feature type="chain" id="PRO_5032456426" description="peptidylprolyl isomerase" evidence="9">
    <location>
        <begin position="19"/>
        <end position="219"/>
    </location>
</feature>
<evidence type="ECO:0000256" key="7">
    <source>
        <dbReference type="PROSITE-ProRule" id="PRU00277"/>
    </source>
</evidence>
<dbReference type="PANTHER" id="PTHR45779">
    <property type="entry name" value="PEPTIDYLPROLYL ISOMERASE"/>
    <property type="match status" value="1"/>
</dbReference>
<evidence type="ECO:0000256" key="5">
    <source>
        <dbReference type="ARBA" id="ARBA00023110"/>
    </source>
</evidence>
<evidence type="ECO:0000259" key="10">
    <source>
        <dbReference type="PROSITE" id="PS50059"/>
    </source>
</evidence>
<dbReference type="InterPro" id="IPR000774">
    <property type="entry name" value="PPIase_FKBP_N"/>
</dbReference>
<sequence length="219" mass="23167">MHFPQLILCAALPLVAFATDAAGKAFLEANAKKEGLVVLASGLQYTVLKGHTDDSARSPGISDPCLCNYEGTLIDGTVFDSSWAHGRPITFAPNQVIKGWTEALQLMKAGDRWKLFIPSELAYGKRGSGRSIPPESALLFELELISVAPSLGSRAAGMTKVFNQPLWLGVPGWLFLVTAVACLSCILRYGCGCCMPKAAAAATSLPIPGRPKGVVYGAE</sequence>
<organism evidence="11 12">
    <name type="scientific">Polarella glacialis</name>
    <name type="common">Dinoflagellate</name>
    <dbReference type="NCBI Taxonomy" id="89957"/>
    <lineage>
        <taxon>Eukaryota</taxon>
        <taxon>Sar</taxon>
        <taxon>Alveolata</taxon>
        <taxon>Dinophyceae</taxon>
        <taxon>Suessiales</taxon>
        <taxon>Suessiaceae</taxon>
        <taxon>Polarella</taxon>
    </lineage>
</organism>
<feature type="signal peptide" evidence="9">
    <location>
        <begin position="1"/>
        <end position="18"/>
    </location>
</feature>
<dbReference type="InterPro" id="IPR044609">
    <property type="entry name" value="FKBP2/11"/>
</dbReference>
<dbReference type="Pfam" id="PF00254">
    <property type="entry name" value="FKBP_C"/>
    <property type="match status" value="1"/>
</dbReference>
<dbReference type="GO" id="GO:0006457">
    <property type="term" value="P:protein folding"/>
    <property type="evidence" value="ECO:0007669"/>
    <property type="project" value="InterPro"/>
</dbReference>
<gene>
    <name evidence="11" type="ORF">PGLA1383_LOCUS47716</name>
</gene>
<protein>
    <recommendedName>
        <fullName evidence="3 7">peptidylprolyl isomerase</fullName>
        <ecNumber evidence="3 7">5.2.1.8</ecNumber>
    </recommendedName>
</protein>
<feature type="transmembrane region" description="Helical" evidence="8">
    <location>
        <begin position="166"/>
        <end position="187"/>
    </location>
</feature>
<keyword evidence="8" id="KW-0812">Transmembrane</keyword>
<dbReference type="FunFam" id="3.10.50.40:FF:000045">
    <property type="entry name" value="Peptidyl-prolyl cis-trans isomerase"/>
    <property type="match status" value="1"/>
</dbReference>
<dbReference type="PANTHER" id="PTHR45779:SF7">
    <property type="entry name" value="PEPTIDYLPROLYL ISOMERASE"/>
    <property type="match status" value="1"/>
</dbReference>
<evidence type="ECO:0000256" key="8">
    <source>
        <dbReference type="SAM" id="Phobius"/>
    </source>
</evidence>
<keyword evidence="4 9" id="KW-0732">Signal</keyword>
<keyword evidence="12" id="KW-1185">Reference proteome</keyword>
<reference evidence="11" key="1">
    <citation type="submission" date="2021-02" db="EMBL/GenBank/DDBJ databases">
        <authorList>
            <person name="Dougan E. K."/>
            <person name="Rhodes N."/>
            <person name="Thang M."/>
            <person name="Chan C."/>
        </authorList>
    </citation>
    <scope>NUCLEOTIDE SEQUENCE</scope>
</reference>
<keyword evidence="8" id="KW-1133">Transmembrane helix</keyword>
<accession>A0A813H201</accession>
<dbReference type="PROSITE" id="PS50059">
    <property type="entry name" value="FKBP_PPIASE"/>
    <property type="match status" value="1"/>
</dbReference>
<keyword evidence="8" id="KW-0472">Membrane</keyword>
<evidence type="ECO:0000256" key="9">
    <source>
        <dbReference type="SAM" id="SignalP"/>
    </source>
</evidence>